<dbReference type="Pfam" id="PF04024">
    <property type="entry name" value="PspC"/>
    <property type="match status" value="1"/>
</dbReference>
<gene>
    <name evidence="4" type="ORF">FM110_09855</name>
</gene>
<evidence type="ECO:0000256" key="2">
    <source>
        <dbReference type="SAM" id="Phobius"/>
    </source>
</evidence>
<evidence type="ECO:0000256" key="1">
    <source>
        <dbReference type="SAM" id="MobiDB-lite"/>
    </source>
</evidence>
<name>A0A1X6X3W2_9MICO</name>
<feature type="transmembrane region" description="Helical" evidence="2">
    <location>
        <begin position="199"/>
        <end position="217"/>
    </location>
</feature>
<feature type="transmembrane region" description="Helical" evidence="2">
    <location>
        <begin position="357"/>
        <end position="378"/>
    </location>
</feature>
<dbReference type="OrthoDB" id="7359894at2"/>
<keyword evidence="2" id="KW-1133">Transmembrane helix</keyword>
<feature type="transmembrane region" description="Helical" evidence="2">
    <location>
        <begin position="171"/>
        <end position="193"/>
    </location>
</feature>
<dbReference type="InterPro" id="IPR007168">
    <property type="entry name" value="Phageshock_PspC_N"/>
</dbReference>
<reference evidence="4 5" key="1">
    <citation type="submission" date="2017-02" db="EMBL/GenBank/DDBJ databases">
        <authorList>
            <person name="Peterson S.W."/>
        </authorList>
    </citation>
    <scope>NUCLEOTIDE SEQUENCE [LARGE SCALE GENOMIC DNA]</scope>
    <source>
        <strain evidence="4 5">CIP104813</strain>
    </source>
</reference>
<organism evidence="4 5">
    <name type="scientific">Brachybacterium nesterenkovii</name>
    <dbReference type="NCBI Taxonomy" id="47847"/>
    <lineage>
        <taxon>Bacteria</taxon>
        <taxon>Bacillati</taxon>
        <taxon>Actinomycetota</taxon>
        <taxon>Actinomycetes</taxon>
        <taxon>Micrococcales</taxon>
        <taxon>Dermabacteraceae</taxon>
        <taxon>Brachybacterium</taxon>
    </lineage>
</organism>
<evidence type="ECO:0000313" key="4">
    <source>
        <dbReference type="EMBL" id="SLM93426.1"/>
    </source>
</evidence>
<evidence type="ECO:0000259" key="3">
    <source>
        <dbReference type="Pfam" id="PF04024"/>
    </source>
</evidence>
<dbReference type="EMBL" id="FWFG01000085">
    <property type="protein sequence ID" value="SLM93426.1"/>
    <property type="molecule type" value="Genomic_DNA"/>
</dbReference>
<feature type="transmembrane region" description="Helical" evidence="2">
    <location>
        <begin position="325"/>
        <end position="350"/>
    </location>
</feature>
<keyword evidence="2" id="KW-0812">Transmembrane</keyword>
<feature type="region of interest" description="Disordered" evidence="1">
    <location>
        <begin position="1"/>
        <end position="44"/>
    </location>
</feature>
<dbReference type="Proteomes" id="UP000195981">
    <property type="component" value="Unassembled WGS sequence"/>
</dbReference>
<accession>A0A1X6X3W2</accession>
<feature type="transmembrane region" description="Helical" evidence="2">
    <location>
        <begin position="287"/>
        <end position="313"/>
    </location>
</feature>
<keyword evidence="5" id="KW-1185">Reference proteome</keyword>
<dbReference type="RefSeq" id="WP_087104599.1">
    <property type="nucleotide sequence ID" value="NZ_FWFG01000085.1"/>
</dbReference>
<protein>
    <recommendedName>
        <fullName evidence="3">Phage shock protein PspC N-terminal domain-containing protein</fullName>
    </recommendedName>
</protein>
<proteinExistence type="predicted"/>
<dbReference type="AlphaFoldDB" id="A0A1X6X3W2"/>
<feature type="transmembrane region" description="Helical" evidence="2">
    <location>
        <begin position="122"/>
        <end position="143"/>
    </location>
</feature>
<sequence length="527" mass="53776">MSDPSTAPGAPAPGAESSGAVPSGAVSTGAPSGGPSSSGTVPSGTVGTVMTGAIGQLGSAGADAGSEVLLLRALSRAPGTDDAIGTALRTGVLRRRGQGQIAGVCAALAVAGGIPVRLVRLVALGTLLLGIGLPGYLVLLLLLPRENDDGPEHVDRPLDAIARLHPRRGDLLIGLAIIPAVLLSIYWFALVMIVSGSPFVVLVPVVGAGVVLLAWAARRARRARRRYAVAAFARRAGILEEDELEAVIARLVREAPAAWLRTDPDAAAVLRARSARRRPRRSSSRALSARASVVAVGALLAVWTAVFLTISLIPSWAPALSQASALPIIGDLGAGAAVAAAVAGMILVALGMRRRHSVVIAACGLLALAVFGTSVVWVRMTDDRGTTPIVVAYQQYVPSETYFCPEDPSSWNRPVVIDLSQLRASTTDPVAATASFGAGASDGGDGSAGGGATAAMWISCTRPVGDVTIILPPETDALPIASTLSTRWGTTEGNAPSSMISWDEATVGVRIDGDLGIGDLRFEEAPA</sequence>
<feature type="domain" description="Phage shock protein PspC N-terminal" evidence="3">
    <location>
        <begin position="93"/>
        <end position="146"/>
    </location>
</feature>
<evidence type="ECO:0000313" key="5">
    <source>
        <dbReference type="Proteomes" id="UP000195981"/>
    </source>
</evidence>
<keyword evidence="2" id="KW-0472">Membrane</keyword>